<reference evidence="1" key="2">
    <citation type="journal article" date="2015" name="Data Brief">
        <title>Shoot transcriptome of the giant reed, Arundo donax.</title>
        <authorList>
            <person name="Barrero R.A."/>
            <person name="Guerrero F.D."/>
            <person name="Moolhuijzen P."/>
            <person name="Goolsby J.A."/>
            <person name="Tidwell J."/>
            <person name="Bellgard S.E."/>
            <person name="Bellgard M.I."/>
        </authorList>
    </citation>
    <scope>NUCLEOTIDE SEQUENCE</scope>
    <source>
        <tissue evidence="1">Shoot tissue taken approximately 20 cm above the soil surface</tissue>
    </source>
</reference>
<dbReference type="EMBL" id="GBRH01264321">
    <property type="protein sequence ID" value="JAD33574.1"/>
    <property type="molecule type" value="Transcribed_RNA"/>
</dbReference>
<organism evidence="1">
    <name type="scientific">Arundo donax</name>
    <name type="common">Giant reed</name>
    <name type="synonym">Donax arundinaceus</name>
    <dbReference type="NCBI Taxonomy" id="35708"/>
    <lineage>
        <taxon>Eukaryota</taxon>
        <taxon>Viridiplantae</taxon>
        <taxon>Streptophyta</taxon>
        <taxon>Embryophyta</taxon>
        <taxon>Tracheophyta</taxon>
        <taxon>Spermatophyta</taxon>
        <taxon>Magnoliopsida</taxon>
        <taxon>Liliopsida</taxon>
        <taxon>Poales</taxon>
        <taxon>Poaceae</taxon>
        <taxon>PACMAD clade</taxon>
        <taxon>Arundinoideae</taxon>
        <taxon>Arundineae</taxon>
        <taxon>Arundo</taxon>
    </lineage>
</organism>
<name>A0A0A8Z2H0_ARUDO</name>
<reference evidence="1" key="1">
    <citation type="submission" date="2014-09" db="EMBL/GenBank/DDBJ databases">
        <authorList>
            <person name="Magalhaes I.L.F."/>
            <person name="Oliveira U."/>
            <person name="Santos F.R."/>
            <person name="Vidigal T.H.D.A."/>
            <person name="Brescovit A.D."/>
            <person name="Santos A.J."/>
        </authorList>
    </citation>
    <scope>NUCLEOTIDE SEQUENCE</scope>
    <source>
        <tissue evidence="1">Shoot tissue taken approximately 20 cm above the soil surface</tissue>
    </source>
</reference>
<dbReference type="AlphaFoldDB" id="A0A0A8Z2H0"/>
<protein>
    <submittedName>
        <fullName evidence="1">Uncharacterized protein</fullName>
    </submittedName>
</protein>
<sequence length="48" mass="5662">MLPRLEGRLDCTCCFYQTAFNSKQHLTKLFIENSRLSESLELTCQRHV</sequence>
<accession>A0A0A8Z2H0</accession>
<proteinExistence type="predicted"/>
<evidence type="ECO:0000313" key="1">
    <source>
        <dbReference type="EMBL" id="JAD33574.1"/>
    </source>
</evidence>